<organism evidence="1 2">
    <name type="scientific">Entomophthora muscae</name>
    <dbReference type="NCBI Taxonomy" id="34485"/>
    <lineage>
        <taxon>Eukaryota</taxon>
        <taxon>Fungi</taxon>
        <taxon>Fungi incertae sedis</taxon>
        <taxon>Zoopagomycota</taxon>
        <taxon>Entomophthoromycotina</taxon>
        <taxon>Entomophthoromycetes</taxon>
        <taxon>Entomophthorales</taxon>
        <taxon>Entomophthoraceae</taxon>
        <taxon>Entomophthora</taxon>
    </lineage>
</organism>
<dbReference type="Proteomes" id="UP001165960">
    <property type="component" value="Unassembled WGS sequence"/>
</dbReference>
<evidence type="ECO:0000313" key="2">
    <source>
        <dbReference type="Proteomes" id="UP001165960"/>
    </source>
</evidence>
<sequence>MNLAPESSSGSLPSSTLLLNLIHLPRPTVGLSIDIFVSNEAPPSLCPAINKLPPLFEAGLSHSMSSSQGNLVASSGSEERKTPTEMMIAKEVKPAKYSKIKAPLVNKVPLAVDFKFDPQV</sequence>
<name>A0ACC2S8G6_9FUNG</name>
<evidence type="ECO:0000313" key="1">
    <source>
        <dbReference type="EMBL" id="KAJ9058589.1"/>
    </source>
</evidence>
<comment type="caution">
    <text evidence="1">The sequence shown here is derived from an EMBL/GenBank/DDBJ whole genome shotgun (WGS) entry which is preliminary data.</text>
</comment>
<reference evidence="1" key="1">
    <citation type="submission" date="2022-04" db="EMBL/GenBank/DDBJ databases">
        <title>Genome of the entomopathogenic fungus Entomophthora muscae.</title>
        <authorList>
            <person name="Elya C."/>
            <person name="Lovett B.R."/>
            <person name="Lee E."/>
            <person name="Macias A.M."/>
            <person name="Hajek A.E."/>
            <person name="De Bivort B.L."/>
            <person name="Kasson M.T."/>
            <person name="De Fine Licht H.H."/>
            <person name="Stajich J.E."/>
        </authorList>
    </citation>
    <scope>NUCLEOTIDE SEQUENCE</scope>
    <source>
        <strain evidence="1">Berkeley</strain>
    </source>
</reference>
<protein>
    <submittedName>
        <fullName evidence="1">Uncharacterized protein</fullName>
    </submittedName>
</protein>
<gene>
    <name evidence="1" type="ORF">DSO57_1010819</name>
</gene>
<keyword evidence="2" id="KW-1185">Reference proteome</keyword>
<proteinExistence type="predicted"/>
<accession>A0ACC2S8G6</accession>
<dbReference type="EMBL" id="QTSX02005716">
    <property type="protein sequence ID" value="KAJ9058589.1"/>
    <property type="molecule type" value="Genomic_DNA"/>
</dbReference>